<keyword evidence="1" id="KW-0723">Serine/threonine-protein kinase</keyword>
<evidence type="ECO:0000313" key="10">
    <source>
        <dbReference type="Proteomes" id="UP000334990"/>
    </source>
</evidence>
<sequence length="742" mass="80247">MGFPPGEVPPTRRDLAVPETRRDGPRAGAGGLPPSLAEAYEVVRPIPGQGAEADLVVVRDRAGHEFVLKVYRAGYRADPKVWAAVRELRSRHIVRIVTTGQADGRDYEIQEYVPGGTLADLARRGPVDTGRAVAQLADALGELHGLGAVHRDLKPANVLVRGTEPLDLVLADFGLSRGIDASIVFGTASRTLAYAPPESFSGAVSRQWDWWSLGVLVLELAIGRSPFEGMTEQAVMHHLLTKGMDVEPVADPRLRLLCRGLLLRDPAVRWGAAQVAEWLAGSAPVVAEDRGPGDGTRIPLLFLGEYHTARVPLARAMAARWDDAARRFLVTMGTPEHPSEGWGTLRAWLRQFDDPAADDVEGRQELIDLRLTSAARSPDVKLLYLLYWLDPGLPPLYRGRAVTLDSLRELAASAPARPQEARAMLADLWDHHLLPVLAGLTGAEELRGVDARWRRLAAAFPTVAAHPGFDEAQVRGGLLALALDEQATARTLRDSTSQVRASLPAPVPWFADLIDSGDPVQLLAAHLAAGTARAWAENEARRQAEQRAASLAREQRWRELETLREAGRMRAVSWAALAVGILSVLWLIVLWLADALPREGVDPWTGVTVTATPSIPFLVMALVWFCLGLAETVLALQIAGAYYPRYSLLGPLGRIAAGARGPAGALRSLSQLAAGGRGGLIAAAVIFIFLLIVVNIVAGLLVHYLILPAGVAVAYGLWTHRRWQNWERELGQARANTLGGNA</sequence>
<evidence type="ECO:0000256" key="1">
    <source>
        <dbReference type="ARBA" id="ARBA00022527"/>
    </source>
</evidence>
<evidence type="ECO:0000256" key="4">
    <source>
        <dbReference type="ARBA" id="ARBA00022777"/>
    </source>
</evidence>
<evidence type="ECO:0000256" key="7">
    <source>
        <dbReference type="SAM" id="Phobius"/>
    </source>
</evidence>
<feature type="transmembrane region" description="Helical" evidence="7">
    <location>
        <begin position="674"/>
        <end position="694"/>
    </location>
</feature>
<feature type="compositionally biased region" description="Basic and acidic residues" evidence="6">
    <location>
        <begin position="10"/>
        <end position="25"/>
    </location>
</feature>
<keyword evidence="3" id="KW-0547">Nucleotide-binding</keyword>
<dbReference type="OrthoDB" id="5492697at2"/>
<keyword evidence="4" id="KW-0418">Kinase</keyword>
<feature type="transmembrane region" description="Helical" evidence="7">
    <location>
        <begin position="571"/>
        <end position="593"/>
    </location>
</feature>
<gene>
    <name evidence="9" type="ORF">Acor_47270</name>
</gene>
<dbReference type="AlphaFoldDB" id="A0A5M3W657"/>
<keyword evidence="2" id="KW-0808">Transferase</keyword>
<dbReference type="GO" id="GO:0004674">
    <property type="term" value="F:protein serine/threonine kinase activity"/>
    <property type="evidence" value="ECO:0007669"/>
    <property type="project" value="UniProtKB-KW"/>
</dbReference>
<evidence type="ECO:0000256" key="5">
    <source>
        <dbReference type="ARBA" id="ARBA00022840"/>
    </source>
</evidence>
<dbReference type="PANTHER" id="PTHR24351">
    <property type="entry name" value="RIBOSOMAL PROTEIN S6 KINASE"/>
    <property type="match status" value="1"/>
</dbReference>
<name>A0A5M3W657_9ACTN</name>
<dbReference type="SMART" id="SM00220">
    <property type="entry name" value="S_TKc"/>
    <property type="match status" value="1"/>
</dbReference>
<feature type="transmembrane region" description="Helical" evidence="7">
    <location>
        <begin position="613"/>
        <end position="636"/>
    </location>
</feature>
<evidence type="ECO:0000313" key="9">
    <source>
        <dbReference type="EMBL" id="GES02661.1"/>
    </source>
</evidence>
<accession>A0A5M3W657</accession>
<dbReference type="Gene3D" id="1.10.510.10">
    <property type="entry name" value="Transferase(Phosphotransferase) domain 1"/>
    <property type="match status" value="1"/>
</dbReference>
<dbReference type="SUPFAM" id="SSF56112">
    <property type="entry name" value="Protein kinase-like (PK-like)"/>
    <property type="match status" value="1"/>
</dbReference>
<keyword evidence="5" id="KW-0067">ATP-binding</keyword>
<keyword evidence="10" id="KW-1185">Reference proteome</keyword>
<dbReference type="EMBL" id="BLAD01000060">
    <property type="protein sequence ID" value="GES02661.1"/>
    <property type="molecule type" value="Genomic_DNA"/>
</dbReference>
<evidence type="ECO:0000259" key="8">
    <source>
        <dbReference type="PROSITE" id="PS50011"/>
    </source>
</evidence>
<protein>
    <recommendedName>
        <fullName evidence="8">Protein kinase domain-containing protein</fullName>
    </recommendedName>
</protein>
<keyword evidence="7" id="KW-1133">Transmembrane helix</keyword>
<dbReference type="PROSITE" id="PS50011">
    <property type="entry name" value="PROTEIN_KINASE_DOM"/>
    <property type="match status" value="1"/>
</dbReference>
<organism evidence="9 10">
    <name type="scientific">Acrocarpospora corrugata</name>
    <dbReference type="NCBI Taxonomy" id="35763"/>
    <lineage>
        <taxon>Bacteria</taxon>
        <taxon>Bacillati</taxon>
        <taxon>Actinomycetota</taxon>
        <taxon>Actinomycetes</taxon>
        <taxon>Streptosporangiales</taxon>
        <taxon>Streptosporangiaceae</taxon>
        <taxon>Acrocarpospora</taxon>
    </lineage>
</organism>
<dbReference type="InterPro" id="IPR011009">
    <property type="entry name" value="Kinase-like_dom_sf"/>
</dbReference>
<proteinExistence type="predicted"/>
<keyword evidence="7" id="KW-0812">Transmembrane</keyword>
<dbReference type="CDD" id="cd14014">
    <property type="entry name" value="STKc_PknB_like"/>
    <property type="match status" value="1"/>
</dbReference>
<feature type="transmembrane region" description="Helical" evidence="7">
    <location>
        <begin position="700"/>
        <end position="718"/>
    </location>
</feature>
<feature type="domain" description="Protein kinase" evidence="8">
    <location>
        <begin position="41"/>
        <end position="286"/>
    </location>
</feature>
<keyword evidence="7" id="KW-0472">Membrane</keyword>
<dbReference type="RefSeq" id="WP_155338868.1">
    <property type="nucleotide sequence ID" value="NZ_BAAABN010000019.1"/>
</dbReference>
<evidence type="ECO:0000256" key="6">
    <source>
        <dbReference type="SAM" id="MobiDB-lite"/>
    </source>
</evidence>
<dbReference type="Proteomes" id="UP000334990">
    <property type="component" value="Unassembled WGS sequence"/>
</dbReference>
<feature type="region of interest" description="Disordered" evidence="6">
    <location>
        <begin position="1"/>
        <end position="33"/>
    </location>
</feature>
<evidence type="ECO:0000256" key="3">
    <source>
        <dbReference type="ARBA" id="ARBA00022741"/>
    </source>
</evidence>
<reference evidence="9 10" key="1">
    <citation type="submission" date="2019-10" db="EMBL/GenBank/DDBJ databases">
        <title>Whole genome shotgun sequence of Acrocarpospora corrugata NBRC 13972.</title>
        <authorList>
            <person name="Ichikawa N."/>
            <person name="Kimura A."/>
            <person name="Kitahashi Y."/>
            <person name="Komaki H."/>
            <person name="Oguchi A."/>
        </authorList>
    </citation>
    <scope>NUCLEOTIDE SEQUENCE [LARGE SCALE GENOMIC DNA]</scope>
    <source>
        <strain evidence="9 10">NBRC 13972</strain>
    </source>
</reference>
<evidence type="ECO:0000256" key="2">
    <source>
        <dbReference type="ARBA" id="ARBA00022679"/>
    </source>
</evidence>
<dbReference type="Pfam" id="PF00069">
    <property type="entry name" value="Pkinase"/>
    <property type="match status" value="1"/>
</dbReference>
<comment type="caution">
    <text evidence="9">The sequence shown here is derived from an EMBL/GenBank/DDBJ whole genome shotgun (WGS) entry which is preliminary data.</text>
</comment>
<dbReference type="GO" id="GO:0005524">
    <property type="term" value="F:ATP binding"/>
    <property type="evidence" value="ECO:0007669"/>
    <property type="project" value="UniProtKB-KW"/>
</dbReference>
<dbReference type="InterPro" id="IPR000719">
    <property type="entry name" value="Prot_kinase_dom"/>
</dbReference>